<accession>A0AA38TGX8</accession>
<evidence type="ECO:0000313" key="2">
    <source>
        <dbReference type="EMBL" id="KAJ9560744.1"/>
    </source>
</evidence>
<evidence type="ECO:0008006" key="4">
    <source>
        <dbReference type="Google" id="ProtNLM"/>
    </source>
</evidence>
<protein>
    <recommendedName>
        <fullName evidence="4">Transferase</fullName>
    </recommendedName>
</protein>
<evidence type="ECO:0000313" key="3">
    <source>
        <dbReference type="Proteomes" id="UP001172457"/>
    </source>
</evidence>
<dbReference type="PANTHER" id="PTHR31896:SF12">
    <property type="entry name" value="HXXXD-TYPE ACYL-TRANSFERASE FAMILY PROTEIN"/>
    <property type="match status" value="1"/>
</dbReference>
<dbReference type="EMBL" id="JARYMX010000002">
    <property type="protein sequence ID" value="KAJ9560744.1"/>
    <property type="molecule type" value="Genomic_DNA"/>
</dbReference>
<name>A0AA38TGX8_9ASTR</name>
<dbReference type="AlphaFoldDB" id="A0AA38TGX8"/>
<dbReference type="PANTHER" id="PTHR31896">
    <property type="entry name" value="FAMILY REGULATORY PROTEIN, PUTATIVE (AFU_ORTHOLOGUE AFUA_3G14730)-RELATED"/>
    <property type="match status" value="1"/>
</dbReference>
<dbReference type="Pfam" id="PF02458">
    <property type="entry name" value="Transferase"/>
    <property type="match status" value="2"/>
</dbReference>
<keyword evidence="1" id="KW-0808">Transferase</keyword>
<reference evidence="2" key="1">
    <citation type="submission" date="2023-03" db="EMBL/GenBank/DDBJ databases">
        <title>Chromosome-scale reference genome and RAD-based genetic map of yellow starthistle (Centaurea solstitialis) reveal putative structural variation and QTLs associated with invader traits.</title>
        <authorList>
            <person name="Reatini B."/>
            <person name="Cang F.A."/>
            <person name="Jiang Q."/>
            <person name="Mckibben M.T.W."/>
            <person name="Barker M.S."/>
            <person name="Rieseberg L.H."/>
            <person name="Dlugosch K.M."/>
        </authorList>
    </citation>
    <scope>NUCLEOTIDE SEQUENCE</scope>
    <source>
        <strain evidence="2">CAN-66</strain>
        <tissue evidence="2">Leaf</tissue>
    </source>
</reference>
<organism evidence="2 3">
    <name type="scientific">Centaurea solstitialis</name>
    <name type="common">yellow star-thistle</name>
    <dbReference type="NCBI Taxonomy" id="347529"/>
    <lineage>
        <taxon>Eukaryota</taxon>
        <taxon>Viridiplantae</taxon>
        <taxon>Streptophyta</taxon>
        <taxon>Embryophyta</taxon>
        <taxon>Tracheophyta</taxon>
        <taxon>Spermatophyta</taxon>
        <taxon>Magnoliopsida</taxon>
        <taxon>eudicotyledons</taxon>
        <taxon>Gunneridae</taxon>
        <taxon>Pentapetalae</taxon>
        <taxon>asterids</taxon>
        <taxon>campanulids</taxon>
        <taxon>Asterales</taxon>
        <taxon>Asteraceae</taxon>
        <taxon>Carduoideae</taxon>
        <taxon>Cardueae</taxon>
        <taxon>Centaureinae</taxon>
        <taxon>Centaurea</taxon>
    </lineage>
</organism>
<gene>
    <name evidence="2" type="ORF">OSB04_005904</name>
</gene>
<dbReference type="Gene3D" id="3.30.559.10">
    <property type="entry name" value="Chloramphenicol acetyltransferase-like domain"/>
    <property type="match status" value="3"/>
</dbReference>
<dbReference type="InterPro" id="IPR023213">
    <property type="entry name" value="CAT-like_dom_sf"/>
</dbReference>
<dbReference type="Proteomes" id="UP001172457">
    <property type="component" value="Chromosome 2"/>
</dbReference>
<sequence>MGLTMVNINYIQKGLLFRKPENQDFAIATFLQDLKDSLSVTLTHFHPLAARLATVKRQDPPSLILFLNPENSPGARFIHSTVDLRVSDVLEPTDVPLIVQSFFDHHKAIDHDGHELSLLSVQATELVDGIFIGASANHMVVDGTSFWHFLNSLSEVFRSKTQNGQFAPVSRPPVIERWIPPGSDPILTLPFAHEHEFIDIPNPPLLRERIFHFSADSLSKLKAKVNSEQGRIHPEPGFDSECSTTKISTLQALSAVMWRCVTRACWSPEDQETGCRLAINNRRRLSPPLPDEYLGNSVQTVRRDTTAGVLLGRSVGWAARLLHEMVANHGDKAIREFVGFWVKNPYVYKIGRMFDSNSIQMGSSLRFDMYGNEFGLGRGVAVLSGYANKFDGKVTLYPGRDGGGSIDLEKSFNHQPPIESPKLEIISHCFIKPQIISRESQEPIYISPWDLAMLNINYIQNGLLFRKPENQDFSIAAFLQDLKDSLSVTLTHFHPLAARLATVKQQDPPSLTIFLNPENSPGAGFIHSTVDLSVSDVLRPTDVPLIVQSFFDHHQDGAYDGHKMSLLSVQVSG</sequence>
<dbReference type="GO" id="GO:0016740">
    <property type="term" value="F:transferase activity"/>
    <property type="evidence" value="ECO:0007669"/>
    <property type="project" value="UniProtKB-KW"/>
</dbReference>
<keyword evidence="3" id="KW-1185">Reference proteome</keyword>
<proteinExistence type="predicted"/>
<dbReference type="InterPro" id="IPR051283">
    <property type="entry name" value="Sec_Metabolite_Acyltrans"/>
</dbReference>
<comment type="caution">
    <text evidence="2">The sequence shown here is derived from an EMBL/GenBank/DDBJ whole genome shotgun (WGS) entry which is preliminary data.</text>
</comment>
<evidence type="ECO:0000256" key="1">
    <source>
        <dbReference type="ARBA" id="ARBA00022679"/>
    </source>
</evidence>